<dbReference type="PANTHER" id="PTHR35889:SF3">
    <property type="entry name" value="F-BOX DOMAIN-CONTAINING PROTEIN"/>
    <property type="match status" value="1"/>
</dbReference>
<dbReference type="KEGG" id="ahel:Q31a_63800"/>
<organism evidence="3 4">
    <name type="scientific">Aureliella helgolandensis</name>
    <dbReference type="NCBI Taxonomy" id="2527968"/>
    <lineage>
        <taxon>Bacteria</taxon>
        <taxon>Pseudomonadati</taxon>
        <taxon>Planctomycetota</taxon>
        <taxon>Planctomycetia</taxon>
        <taxon>Pirellulales</taxon>
        <taxon>Pirellulaceae</taxon>
        <taxon>Aureliella</taxon>
    </lineage>
</organism>
<dbReference type="EMBL" id="CP036298">
    <property type="protein sequence ID" value="QDV27987.1"/>
    <property type="molecule type" value="Genomic_DNA"/>
</dbReference>
<dbReference type="InterPro" id="IPR022655">
    <property type="entry name" value="DUF1553"/>
</dbReference>
<feature type="domain" description="DUF1549" evidence="1">
    <location>
        <begin position="61"/>
        <end position="260"/>
    </location>
</feature>
<dbReference type="Pfam" id="PF07587">
    <property type="entry name" value="PSD1"/>
    <property type="match status" value="1"/>
</dbReference>
<keyword evidence="4" id="KW-1185">Reference proteome</keyword>
<accession>A0A518GHC7</accession>
<evidence type="ECO:0000259" key="2">
    <source>
        <dbReference type="Pfam" id="PF07587"/>
    </source>
</evidence>
<feature type="domain" description="DUF1553" evidence="2">
    <location>
        <begin position="310"/>
        <end position="440"/>
    </location>
</feature>
<name>A0A518GHC7_9BACT</name>
<dbReference type="InterPro" id="IPR011444">
    <property type="entry name" value="DUF1549"/>
</dbReference>
<dbReference type="AlphaFoldDB" id="A0A518GHC7"/>
<evidence type="ECO:0008006" key="5">
    <source>
        <dbReference type="Google" id="ProtNLM"/>
    </source>
</evidence>
<reference evidence="3 4" key="1">
    <citation type="submission" date="2019-02" db="EMBL/GenBank/DDBJ databases">
        <title>Deep-cultivation of Planctomycetes and their phenomic and genomic characterization uncovers novel biology.</title>
        <authorList>
            <person name="Wiegand S."/>
            <person name="Jogler M."/>
            <person name="Boedeker C."/>
            <person name="Pinto D."/>
            <person name="Vollmers J."/>
            <person name="Rivas-Marin E."/>
            <person name="Kohn T."/>
            <person name="Peeters S.H."/>
            <person name="Heuer A."/>
            <person name="Rast P."/>
            <person name="Oberbeckmann S."/>
            <person name="Bunk B."/>
            <person name="Jeske O."/>
            <person name="Meyerdierks A."/>
            <person name="Storesund J.E."/>
            <person name="Kallscheuer N."/>
            <person name="Luecker S."/>
            <person name="Lage O.M."/>
            <person name="Pohl T."/>
            <person name="Merkel B.J."/>
            <person name="Hornburger P."/>
            <person name="Mueller R.-W."/>
            <person name="Bruemmer F."/>
            <person name="Labrenz M."/>
            <person name="Spormann A.M."/>
            <person name="Op den Camp H."/>
            <person name="Overmann J."/>
            <person name="Amann R."/>
            <person name="Jetten M.S.M."/>
            <person name="Mascher T."/>
            <person name="Medema M.H."/>
            <person name="Devos D.P."/>
            <person name="Kaster A.-K."/>
            <person name="Ovreas L."/>
            <person name="Rohde M."/>
            <person name="Galperin M.Y."/>
            <person name="Jogler C."/>
        </authorList>
    </citation>
    <scope>NUCLEOTIDE SEQUENCE [LARGE SCALE GENOMIC DNA]</scope>
    <source>
        <strain evidence="3 4">Q31a</strain>
    </source>
</reference>
<protein>
    <recommendedName>
        <fullName evidence="5">DUF1549 domain-containing protein</fullName>
    </recommendedName>
</protein>
<dbReference type="Proteomes" id="UP000318017">
    <property type="component" value="Chromosome"/>
</dbReference>
<sequence>MLQRRPNRRTRTHRPKRTDREMVCRALAIYLVVGLAGGCGLPRATASEWDREDIQKLTSFVDEQLDCIWNVAKVAPPKQASPEVYWRRVNLDVAGRIPSMDSARTNSQYESASQAEDALRELIQSGAAARYWGSLLRRLWFPQTDVPPYQYLQADTESWLTEQLFNHRCINEMAHELLTVQYEVQHEVQHEKVAGSSPWATRQTAVPDVFIASNEFQSARMASNATRSFLGIDLECAQCHDHPFDRWTQQQFWQTAAFFELPDNPSLEFAEVGSLKVLIPDSQKIVTAQLFVDATLNRRVYSPSQGESGRTLFADWMCDKRNRWMARHTVDVVWGQLFGVRLSELAHRAESEVVQHWERLHAGLADEFVARGSPLFPLVAALVQTRAYRAESQGIGLAGGVLKRRQQLLAVYNIKALSATQLLDSLQMAQGETTGLAAGPAGIRERTRRAFSESQQVGVEGDQARSVTQLLSLMNGTAWGQPPAIEALATADFLSEAACMDALYWLALGRPPTLQELDQFREAGLFSEDRSSRWERYEDVHWILTNSVEFNTNH</sequence>
<dbReference type="PANTHER" id="PTHR35889">
    <property type="entry name" value="CYCLOINULO-OLIGOSACCHARIDE FRUCTANOTRANSFERASE-RELATED"/>
    <property type="match status" value="1"/>
</dbReference>
<evidence type="ECO:0000313" key="3">
    <source>
        <dbReference type="EMBL" id="QDV27987.1"/>
    </source>
</evidence>
<dbReference type="Pfam" id="PF07583">
    <property type="entry name" value="PSCyt2"/>
    <property type="match status" value="1"/>
</dbReference>
<evidence type="ECO:0000313" key="4">
    <source>
        <dbReference type="Proteomes" id="UP000318017"/>
    </source>
</evidence>
<gene>
    <name evidence="3" type="ORF">Q31a_63800</name>
</gene>
<proteinExistence type="predicted"/>
<evidence type="ECO:0000259" key="1">
    <source>
        <dbReference type="Pfam" id="PF07583"/>
    </source>
</evidence>